<dbReference type="InterPro" id="IPR050708">
    <property type="entry name" value="T6SS_VgrG/RHS"/>
</dbReference>
<dbReference type="STRING" id="670482.SAMN04488542_1691"/>
<dbReference type="PANTHER" id="PTHR32305">
    <property type="match status" value="1"/>
</dbReference>
<dbReference type="Pfam" id="PF25023">
    <property type="entry name" value="TEN_YD-shell"/>
    <property type="match status" value="1"/>
</dbReference>
<dbReference type="RefSeq" id="WP_139173184.1">
    <property type="nucleotide sequence ID" value="NZ_FNBG01000069.1"/>
</dbReference>
<feature type="non-terminal residue" evidence="3">
    <location>
        <position position="1"/>
    </location>
</feature>
<dbReference type="OrthoDB" id="41445at2"/>
<keyword evidence="1" id="KW-0677">Repeat</keyword>
<organism evidence="3 4">
    <name type="scientific">Fontibacillus panacisegetis</name>
    <dbReference type="NCBI Taxonomy" id="670482"/>
    <lineage>
        <taxon>Bacteria</taxon>
        <taxon>Bacillati</taxon>
        <taxon>Bacillota</taxon>
        <taxon>Bacilli</taxon>
        <taxon>Bacillales</taxon>
        <taxon>Paenibacillaceae</taxon>
        <taxon>Fontibacillus</taxon>
    </lineage>
</organism>
<dbReference type="AlphaFoldDB" id="A0A1G7VH78"/>
<dbReference type="NCBIfam" id="TIGR03696">
    <property type="entry name" value="Rhs_assc_core"/>
    <property type="match status" value="1"/>
</dbReference>
<sequence>YTYDQRDNRSSLTSNRVPEIPTTASYQYDIRNRLKAVTKDDTNITYNYNGDGLMVGRTKGNQSTRYYYDDRGLLVAEGTVDSGAVFITYGYVFDSTGKLVGRQSADESKLQYYVTNGHGDVTELRDASGNLLNAYSYDIWGNPITVQETVPNSLRYAGEYWDTDVKLQYLRARWYDPAIARFIGEDTYEGQINNPLSLNLYTYVENNPLKYIDPTGHNALPKSVEEIVREFKVIKGGLQEGAKSGIKKGGLPGFIVGLVIGGLFGNPTPVGEDQEYIDNSNAAAYLGLRYISEENAEKNKNDTNIIYRALNAKDVARLASGLGLEAKNPKGKWTLSEHIAWGSQKRANENDPWISTTVDYTRAQYYNSKGGGYGIIAIDRSKLKYGNYFALSKLDPGFNDFRRATNYATIDKEISVYQYINRDAIIGWMP</sequence>
<dbReference type="EMBL" id="FNBG01000069">
    <property type="protein sequence ID" value="SDG59175.1"/>
    <property type="molecule type" value="Genomic_DNA"/>
</dbReference>
<gene>
    <name evidence="3" type="ORF">SAMN04488542_1691</name>
</gene>
<dbReference type="PANTHER" id="PTHR32305:SF15">
    <property type="entry name" value="PROTEIN RHSA-RELATED"/>
    <property type="match status" value="1"/>
</dbReference>
<evidence type="ECO:0000256" key="1">
    <source>
        <dbReference type="ARBA" id="ARBA00022737"/>
    </source>
</evidence>
<name>A0A1G7VH78_9BACL</name>
<dbReference type="InterPro" id="IPR056823">
    <property type="entry name" value="TEN-like_YD-shell"/>
</dbReference>
<evidence type="ECO:0000259" key="2">
    <source>
        <dbReference type="Pfam" id="PF25023"/>
    </source>
</evidence>
<feature type="domain" description="Teneurin-like YD-shell" evidence="2">
    <location>
        <begin position="93"/>
        <end position="208"/>
    </location>
</feature>
<proteinExistence type="predicted"/>
<dbReference type="Proteomes" id="UP000198972">
    <property type="component" value="Unassembled WGS sequence"/>
</dbReference>
<reference evidence="3 4" key="1">
    <citation type="submission" date="2016-10" db="EMBL/GenBank/DDBJ databases">
        <authorList>
            <person name="de Groot N.N."/>
        </authorList>
    </citation>
    <scope>NUCLEOTIDE SEQUENCE [LARGE SCALE GENOMIC DNA]</scope>
    <source>
        <strain evidence="3 4">DSM 28129</strain>
    </source>
</reference>
<dbReference type="Gene3D" id="2.180.10.10">
    <property type="entry name" value="RHS repeat-associated core"/>
    <property type="match status" value="1"/>
</dbReference>
<evidence type="ECO:0000313" key="3">
    <source>
        <dbReference type="EMBL" id="SDG59175.1"/>
    </source>
</evidence>
<protein>
    <submittedName>
        <fullName evidence="3">RHS repeat-associated core domain-containing protein</fullName>
    </submittedName>
</protein>
<keyword evidence="4" id="KW-1185">Reference proteome</keyword>
<evidence type="ECO:0000313" key="4">
    <source>
        <dbReference type="Proteomes" id="UP000198972"/>
    </source>
</evidence>
<dbReference type="InterPro" id="IPR022385">
    <property type="entry name" value="Rhs_assc_core"/>
</dbReference>
<accession>A0A1G7VH78</accession>